<dbReference type="Proteomes" id="UP001499951">
    <property type="component" value="Unassembled WGS sequence"/>
</dbReference>
<evidence type="ECO:0000256" key="1">
    <source>
        <dbReference type="ARBA" id="ARBA00023015"/>
    </source>
</evidence>
<dbReference type="SMART" id="SM00895">
    <property type="entry name" value="FCD"/>
    <property type="match status" value="1"/>
</dbReference>
<keyword evidence="1" id="KW-0805">Transcription regulation</keyword>
<dbReference type="InterPro" id="IPR008920">
    <property type="entry name" value="TF_FadR/GntR_C"/>
</dbReference>
<dbReference type="InterPro" id="IPR000524">
    <property type="entry name" value="Tscrpt_reg_HTH_GntR"/>
</dbReference>
<dbReference type="RefSeq" id="WP_166932839.1">
    <property type="nucleotide sequence ID" value="NZ_BAAADD010000003.1"/>
</dbReference>
<dbReference type="SUPFAM" id="SSF48008">
    <property type="entry name" value="GntR ligand-binding domain-like"/>
    <property type="match status" value="1"/>
</dbReference>
<proteinExistence type="predicted"/>
<comment type="caution">
    <text evidence="5">The sequence shown here is derived from an EMBL/GenBank/DDBJ whole genome shotgun (WGS) entry which is preliminary data.</text>
</comment>
<evidence type="ECO:0000256" key="2">
    <source>
        <dbReference type="ARBA" id="ARBA00023125"/>
    </source>
</evidence>
<dbReference type="InterPro" id="IPR036388">
    <property type="entry name" value="WH-like_DNA-bd_sf"/>
</dbReference>
<dbReference type="SMART" id="SM00345">
    <property type="entry name" value="HTH_GNTR"/>
    <property type="match status" value="1"/>
</dbReference>
<feature type="domain" description="HTH gntR-type" evidence="4">
    <location>
        <begin position="6"/>
        <end position="73"/>
    </location>
</feature>
<evidence type="ECO:0000256" key="3">
    <source>
        <dbReference type="ARBA" id="ARBA00023163"/>
    </source>
</evidence>
<dbReference type="SUPFAM" id="SSF46785">
    <property type="entry name" value="Winged helix' DNA-binding domain"/>
    <property type="match status" value="1"/>
</dbReference>
<dbReference type="Pfam" id="PF00392">
    <property type="entry name" value="GntR"/>
    <property type="match status" value="1"/>
</dbReference>
<keyword evidence="2" id="KW-0238">DNA-binding</keyword>
<sequence>MAIVVQALSEQIYNAIRDRLVSGELTTDTAIRQDALAKELGVSKIPLREAFARLERDGLLLSITNRGYFVPPMSVDEAEEVYALRLKIEPEAVGRAAKLANDADRQRAVDALKILDTADTHDRAAWGGLHRAFHMALVRPSQHKISVQFIERLHVVGERYVNKHLEPTGRSKRAMREHTAMLQAWSEGQTKIVRTMMHEHISSTLTDLREQFEIDRSASTKRQKTA</sequence>
<reference evidence="6" key="1">
    <citation type="journal article" date="2019" name="Int. J. Syst. Evol. Microbiol.">
        <title>The Global Catalogue of Microorganisms (GCM) 10K type strain sequencing project: providing services to taxonomists for standard genome sequencing and annotation.</title>
        <authorList>
            <consortium name="The Broad Institute Genomics Platform"/>
            <consortium name="The Broad Institute Genome Sequencing Center for Infectious Disease"/>
            <person name="Wu L."/>
            <person name="Ma J."/>
        </authorList>
    </citation>
    <scope>NUCLEOTIDE SEQUENCE [LARGE SCALE GENOMIC DNA]</scope>
    <source>
        <strain evidence="6">JCM 15089</strain>
    </source>
</reference>
<keyword evidence="6" id="KW-1185">Reference proteome</keyword>
<dbReference type="Gene3D" id="1.20.120.530">
    <property type="entry name" value="GntR ligand-binding domain-like"/>
    <property type="match status" value="1"/>
</dbReference>
<dbReference type="InterPro" id="IPR011711">
    <property type="entry name" value="GntR_C"/>
</dbReference>
<dbReference type="Gene3D" id="1.10.10.10">
    <property type="entry name" value="Winged helix-like DNA-binding domain superfamily/Winged helix DNA-binding domain"/>
    <property type="match status" value="1"/>
</dbReference>
<dbReference type="Pfam" id="PF07729">
    <property type="entry name" value="FCD"/>
    <property type="match status" value="1"/>
</dbReference>
<dbReference type="PANTHER" id="PTHR43537:SF5">
    <property type="entry name" value="UXU OPERON TRANSCRIPTIONAL REGULATOR"/>
    <property type="match status" value="1"/>
</dbReference>
<dbReference type="EMBL" id="BAAADD010000003">
    <property type="protein sequence ID" value="GAA0567771.1"/>
    <property type="molecule type" value="Genomic_DNA"/>
</dbReference>
<dbReference type="CDD" id="cd07377">
    <property type="entry name" value="WHTH_GntR"/>
    <property type="match status" value="1"/>
</dbReference>
<evidence type="ECO:0000259" key="4">
    <source>
        <dbReference type="PROSITE" id="PS50949"/>
    </source>
</evidence>
<evidence type="ECO:0000313" key="6">
    <source>
        <dbReference type="Proteomes" id="UP001499951"/>
    </source>
</evidence>
<dbReference type="PROSITE" id="PS50949">
    <property type="entry name" value="HTH_GNTR"/>
    <property type="match status" value="1"/>
</dbReference>
<keyword evidence="3" id="KW-0804">Transcription</keyword>
<dbReference type="PANTHER" id="PTHR43537">
    <property type="entry name" value="TRANSCRIPTIONAL REGULATOR, GNTR FAMILY"/>
    <property type="match status" value="1"/>
</dbReference>
<name>A0ABP3PHS8_9PROT</name>
<organism evidence="5 6">
    <name type="scientific">Rhizomicrobium electricum</name>
    <dbReference type="NCBI Taxonomy" id="480070"/>
    <lineage>
        <taxon>Bacteria</taxon>
        <taxon>Pseudomonadati</taxon>
        <taxon>Pseudomonadota</taxon>
        <taxon>Alphaproteobacteria</taxon>
        <taxon>Micropepsales</taxon>
        <taxon>Micropepsaceae</taxon>
        <taxon>Rhizomicrobium</taxon>
    </lineage>
</organism>
<protein>
    <submittedName>
        <fullName evidence="5">GntR family transcriptional regulator</fullName>
    </submittedName>
</protein>
<gene>
    <name evidence="5" type="ORF">GCM10008942_15450</name>
</gene>
<evidence type="ECO:0000313" key="5">
    <source>
        <dbReference type="EMBL" id="GAA0567771.1"/>
    </source>
</evidence>
<dbReference type="InterPro" id="IPR036390">
    <property type="entry name" value="WH_DNA-bd_sf"/>
</dbReference>
<accession>A0ABP3PHS8</accession>